<dbReference type="InterPro" id="IPR010730">
    <property type="entry name" value="HET"/>
</dbReference>
<feature type="domain" description="Protein kinase" evidence="2">
    <location>
        <begin position="103"/>
        <end position="479"/>
    </location>
</feature>
<gene>
    <name evidence="3" type="ORF">FALBO_6091</name>
</gene>
<evidence type="ECO:0000313" key="3">
    <source>
        <dbReference type="EMBL" id="KAF4467040.1"/>
    </source>
</evidence>
<proteinExistence type="predicted"/>
<dbReference type="InterPro" id="IPR001245">
    <property type="entry name" value="Ser-Thr/Tyr_kinase_cat_dom"/>
</dbReference>
<dbReference type="SUPFAM" id="SSF56112">
    <property type="entry name" value="Protein kinase-like (PK-like)"/>
    <property type="match status" value="1"/>
</dbReference>
<dbReference type="EMBL" id="JAADYS010000799">
    <property type="protein sequence ID" value="KAF4467040.1"/>
    <property type="molecule type" value="Genomic_DNA"/>
</dbReference>
<dbReference type="GO" id="GO:0005524">
    <property type="term" value="F:ATP binding"/>
    <property type="evidence" value="ECO:0007669"/>
    <property type="project" value="InterPro"/>
</dbReference>
<keyword evidence="4" id="KW-1185">Reference proteome</keyword>
<dbReference type="Pfam" id="PF00069">
    <property type="entry name" value="Pkinase"/>
    <property type="match status" value="1"/>
</dbReference>
<feature type="region of interest" description="Disordered" evidence="1">
    <location>
        <begin position="251"/>
        <end position="319"/>
    </location>
</feature>
<keyword evidence="3" id="KW-0808">Transferase</keyword>
<dbReference type="PANTHER" id="PTHR33112">
    <property type="entry name" value="DOMAIN PROTEIN, PUTATIVE-RELATED"/>
    <property type="match status" value="1"/>
</dbReference>
<sequence>MSSFISNLFPKPPRRKSDTVTVTLPEYREQIDEALVTSALSDADIGFLPAGEVSRLVTQNTVLSVLPQAPQALVEDQWAFCPPIFDTSTFRQEFKPQCILPFIDLGSTPKDGHFSTVKEATIHADHHDDGTKGKKRGSRVALKKLKPLSSEPGYNVEMAWEQEAAALGQISELRHKHLISRTGAFKHGNDYYIMFEWADGGTLREVWETRRAKPTMLEKDHVMSVLEQLAGLAGALSRLHNTNNKTRTAMVTSNAARGGSSKTSARSRTLLSPPRSDDGYSSPNTLNVPKIRVNPDSSDDEYYTSDNPDDADQKHWRHGDLKPDNVLQFKVPNAWLGTLKIADLGLAKQHAFATSRRADHTQQKYSTSHYEAPEVITDRTLGRPRSRRYDIWSFGCMVLEFSIWLLYGYDGLEKFYKEGGNLDHHKETIYFKVDPSERAARVSEIVSRWIEYILQFDPECKSSEGAIKDLIELARDRLLVVTLPEANMNNDALDRCRADASELEGKLNSILKKARHDQDRGTRGNFSERIGVIDDSESGVGSLNDIQIGLPKLPEVESLVFYGLLSSWLQDCDLNHPECHHGSHADRVPTRLIDVGEDGDHALVVNLCTMADTRSEQKGDLRYIALSHPWGSVSDHDHCCTTTKNIKERLRNGITIGQLPNTFRHAVQVTQALGIRYLWIDSLCIIQGDDGDFDTEAKNMESVFSSAYCVIAASRASGTSSGFLWKRPERRFLRVKQASQDDTLYICEAIDNFQHDVIEGTLNQRGWVLQERVLARRTIYFTEKQTYWECGQGFTGVTDLFINSNKAAFLGDPNFPEVATVSSRGARIRLYESLYQQYSRLSFTKVCDRPIAIAGLEQRLVSAFKTQGGYGVFEGRFFGRSLLWERDETVTPEMKKIDFPKCQKYLVPTWSWMAYEGAITFMDVPFSEVDWEHERISDPGIRSPWTPRTPSSSSYSWHTGNSTERVDLTAHARELVNLDLAENDIIYDQGCRPPGDRDIRCVVVGRQRAGSKEVDIANLDHYILIVASREEFGGDGVYERVGAGSLLGSQIVWDRGGLRVSIF</sequence>
<name>A0A8H4PC32_9HYPO</name>
<dbReference type="Gene3D" id="1.10.510.10">
    <property type="entry name" value="Transferase(Phosphotransferase) domain 1"/>
    <property type="match status" value="2"/>
</dbReference>
<organism evidence="3 4">
    <name type="scientific">Fusarium albosuccineum</name>
    <dbReference type="NCBI Taxonomy" id="1237068"/>
    <lineage>
        <taxon>Eukaryota</taxon>
        <taxon>Fungi</taxon>
        <taxon>Dikarya</taxon>
        <taxon>Ascomycota</taxon>
        <taxon>Pezizomycotina</taxon>
        <taxon>Sordariomycetes</taxon>
        <taxon>Hypocreomycetidae</taxon>
        <taxon>Hypocreales</taxon>
        <taxon>Nectriaceae</taxon>
        <taxon>Fusarium</taxon>
        <taxon>Fusarium decemcellulare species complex</taxon>
    </lineage>
</organism>
<evidence type="ECO:0000256" key="1">
    <source>
        <dbReference type="SAM" id="MobiDB-lite"/>
    </source>
</evidence>
<dbReference type="GO" id="GO:0004672">
    <property type="term" value="F:protein kinase activity"/>
    <property type="evidence" value="ECO:0007669"/>
    <property type="project" value="InterPro"/>
</dbReference>
<dbReference type="InterPro" id="IPR011009">
    <property type="entry name" value="Kinase-like_dom_sf"/>
</dbReference>
<evidence type="ECO:0000259" key="2">
    <source>
        <dbReference type="PROSITE" id="PS50011"/>
    </source>
</evidence>
<comment type="caution">
    <text evidence="3">The sequence shown here is derived from an EMBL/GenBank/DDBJ whole genome shotgun (WGS) entry which is preliminary data.</text>
</comment>
<dbReference type="AlphaFoldDB" id="A0A8H4PC32"/>
<dbReference type="OrthoDB" id="4062651at2759"/>
<dbReference type="Pfam" id="PF06985">
    <property type="entry name" value="HET"/>
    <property type="match status" value="1"/>
</dbReference>
<dbReference type="Proteomes" id="UP000554235">
    <property type="component" value="Unassembled WGS sequence"/>
</dbReference>
<reference evidence="3 4" key="1">
    <citation type="submission" date="2020-01" db="EMBL/GenBank/DDBJ databases">
        <title>Identification and distribution of gene clusters putatively required for synthesis of sphingolipid metabolism inhibitors in phylogenetically diverse species of the filamentous fungus Fusarium.</title>
        <authorList>
            <person name="Kim H.-S."/>
            <person name="Busman M."/>
            <person name="Brown D.W."/>
            <person name="Divon H."/>
            <person name="Uhlig S."/>
            <person name="Proctor R.H."/>
        </authorList>
    </citation>
    <scope>NUCLEOTIDE SEQUENCE [LARGE SCALE GENOMIC DNA]</scope>
    <source>
        <strain evidence="3 4">NRRL 20459</strain>
    </source>
</reference>
<feature type="compositionally biased region" description="Acidic residues" evidence="1">
    <location>
        <begin position="297"/>
        <end position="310"/>
    </location>
</feature>
<dbReference type="SMART" id="SM00220">
    <property type="entry name" value="S_TKc"/>
    <property type="match status" value="1"/>
</dbReference>
<keyword evidence="3" id="KW-0418">Kinase</keyword>
<dbReference type="Pfam" id="PF07714">
    <property type="entry name" value="PK_Tyr_Ser-Thr"/>
    <property type="match status" value="1"/>
</dbReference>
<feature type="compositionally biased region" description="Polar residues" evidence="1">
    <location>
        <begin position="251"/>
        <end position="270"/>
    </location>
</feature>
<accession>A0A8H4PC32</accession>
<protein>
    <submittedName>
        <fullName evidence="3">Serine threonine kinase</fullName>
    </submittedName>
</protein>
<dbReference type="PROSITE" id="PS50011">
    <property type="entry name" value="PROTEIN_KINASE_DOM"/>
    <property type="match status" value="1"/>
</dbReference>
<evidence type="ECO:0000313" key="4">
    <source>
        <dbReference type="Proteomes" id="UP000554235"/>
    </source>
</evidence>
<dbReference type="PANTHER" id="PTHR33112:SF10">
    <property type="entry name" value="TOL"/>
    <property type="match status" value="1"/>
</dbReference>
<dbReference type="InterPro" id="IPR000719">
    <property type="entry name" value="Prot_kinase_dom"/>
</dbReference>